<dbReference type="AlphaFoldDB" id="A0A392T5N3"/>
<evidence type="ECO:0000313" key="1">
    <source>
        <dbReference type="EMBL" id="MCI55595.1"/>
    </source>
</evidence>
<comment type="caution">
    <text evidence="1">The sequence shown here is derived from an EMBL/GenBank/DDBJ whole genome shotgun (WGS) entry which is preliminary data.</text>
</comment>
<protein>
    <submittedName>
        <fullName evidence="1">Uncharacterized protein</fullName>
    </submittedName>
</protein>
<dbReference type="Proteomes" id="UP000265520">
    <property type="component" value="Unassembled WGS sequence"/>
</dbReference>
<dbReference type="EMBL" id="LXQA010498798">
    <property type="protein sequence ID" value="MCI55595.1"/>
    <property type="molecule type" value="Genomic_DNA"/>
</dbReference>
<feature type="non-terminal residue" evidence="1">
    <location>
        <position position="94"/>
    </location>
</feature>
<accession>A0A392T5N3</accession>
<proteinExistence type="predicted"/>
<evidence type="ECO:0000313" key="2">
    <source>
        <dbReference type="Proteomes" id="UP000265520"/>
    </source>
</evidence>
<sequence length="94" mass="11123">KYGWVSLKQRKSLFRIFEESVRGFKEKFYGVRPITGNGWKTIVTRGPRKDEDGNVVKGPDGVPYEEDYYEILFNEFTYKRGELSAEEVEDYDRL</sequence>
<name>A0A392T5N3_9FABA</name>
<feature type="non-terminal residue" evidence="1">
    <location>
        <position position="1"/>
    </location>
</feature>
<keyword evidence="2" id="KW-1185">Reference proteome</keyword>
<organism evidence="1 2">
    <name type="scientific">Trifolium medium</name>
    <dbReference type="NCBI Taxonomy" id="97028"/>
    <lineage>
        <taxon>Eukaryota</taxon>
        <taxon>Viridiplantae</taxon>
        <taxon>Streptophyta</taxon>
        <taxon>Embryophyta</taxon>
        <taxon>Tracheophyta</taxon>
        <taxon>Spermatophyta</taxon>
        <taxon>Magnoliopsida</taxon>
        <taxon>eudicotyledons</taxon>
        <taxon>Gunneridae</taxon>
        <taxon>Pentapetalae</taxon>
        <taxon>rosids</taxon>
        <taxon>fabids</taxon>
        <taxon>Fabales</taxon>
        <taxon>Fabaceae</taxon>
        <taxon>Papilionoideae</taxon>
        <taxon>50 kb inversion clade</taxon>
        <taxon>NPAAA clade</taxon>
        <taxon>Hologalegina</taxon>
        <taxon>IRL clade</taxon>
        <taxon>Trifolieae</taxon>
        <taxon>Trifolium</taxon>
    </lineage>
</organism>
<reference evidence="1 2" key="1">
    <citation type="journal article" date="2018" name="Front. Plant Sci.">
        <title>Red Clover (Trifolium pratense) and Zigzag Clover (T. medium) - A Picture of Genomic Similarities and Differences.</title>
        <authorList>
            <person name="Dluhosova J."/>
            <person name="Istvanek J."/>
            <person name="Nedelnik J."/>
            <person name="Repkova J."/>
        </authorList>
    </citation>
    <scope>NUCLEOTIDE SEQUENCE [LARGE SCALE GENOMIC DNA]</scope>
    <source>
        <strain evidence="2">cv. 10/8</strain>
        <tissue evidence="1">Leaf</tissue>
    </source>
</reference>